<dbReference type="InterPro" id="IPR043562">
    <property type="entry name" value="RAX/RAX2"/>
</dbReference>
<keyword evidence="6" id="KW-1185">Reference proteome</keyword>
<feature type="compositionally biased region" description="Low complexity" evidence="4">
    <location>
        <begin position="279"/>
        <end position="299"/>
    </location>
</feature>
<dbReference type="OrthoDB" id="6159439at2759"/>
<dbReference type="SUPFAM" id="SSF46689">
    <property type="entry name" value="Homeodomain-like"/>
    <property type="match status" value="1"/>
</dbReference>
<feature type="region of interest" description="Disordered" evidence="4">
    <location>
        <begin position="1"/>
        <end position="47"/>
    </location>
</feature>
<feature type="compositionally biased region" description="Acidic residues" evidence="4">
    <location>
        <begin position="135"/>
        <end position="149"/>
    </location>
</feature>
<evidence type="ECO:0000313" key="5">
    <source>
        <dbReference type="EMBL" id="CAF2917716.1"/>
    </source>
</evidence>
<protein>
    <submittedName>
        <fullName evidence="5">RAX</fullName>
    </submittedName>
</protein>
<dbReference type="AlphaFoldDB" id="A0A7R8CSK3"/>
<evidence type="ECO:0000256" key="3">
    <source>
        <dbReference type="ARBA" id="ARBA00023163"/>
    </source>
</evidence>
<feature type="region of interest" description="Disordered" evidence="4">
    <location>
        <begin position="388"/>
        <end position="407"/>
    </location>
</feature>
<proteinExistence type="predicted"/>
<feature type="compositionally biased region" description="Low complexity" evidence="4">
    <location>
        <begin position="337"/>
        <end position="347"/>
    </location>
</feature>
<dbReference type="PANTHER" id="PTHR46271:SF2">
    <property type="entry name" value="RETINA AND ANTERIOR NEURAL FOLD HOMEOBOX PROTEIN 2"/>
    <property type="match status" value="1"/>
</dbReference>
<dbReference type="Proteomes" id="UP000675881">
    <property type="component" value="Chromosome 4"/>
</dbReference>
<reference evidence="5" key="1">
    <citation type="submission" date="2021-02" db="EMBL/GenBank/DDBJ databases">
        <authorList>
            <person name="Bekaert M."/>
        </authorList>
    </citation>
    <scope>NUCLEOTIDE SEQUENCE</scope>
    <source>
        <strain evidence="5">IoA-00</strain>
    </source>
</reference>
<feature type="region of interest" description="Disordered" evidence="4">
    <location>
        <begin position="279"/>
        <end position="375"/>
    </location>
</feature>
<organism evidence="5 6">
    <name type="scientific">Lepeophtheirus salmonis</name>
    <name type="common">Salmon louse</name>
    <name type="synonym">Caligus salmonis</name>
    <dbReference type="NCBI Taxonomy" id="72036"/>
    <lineage>
        <taxon>Eukaryota</taxon>
        <taxon>Metazoa</taxon>
        <taxon>Ecdysozoa</taxon>
        <taxon>Arthropoda</taxon>
        <taxon>Crustacea</taxon>
        <taxon>Multicrustacea</taxon>
        <taxon>Hexanauplia</taxon>
        <taxon>Copepoda</taxon>
        <taxon>Siphonostomatoida</taxon>
        <taxon>Caligidae</taxon>
        <taxon>Lepeophtheirus</taxon>
    </lineage>
</organism>
<feature type="region of interest" description="Disordered" evidence="4">
    <location>
        <begin position="194"/>
        <end position="227"/>
    </location>
</feature>
<comment type="subcellular location">
    <subcellularLocation>
        <location evidence="1">Nucleus</location>
    </subcellularLocation>
</comment>
<dbReference type="Gene3D" id="1.10.10.60">
    <property type="entry name" value="Homeodomain-like"/>
    <property type="match status" value="1"/>
</dbReference>
<evidence type="ECO:0000256" key="2">
    <source>
        <dbReference type="ARBA" id="ARBA00023015"/>
    </source>
</evidence>
<evidence type="ECO:0000256" key="1">
    <source>
        <dbReference type="ARBA" id="ARBA00004123"/>
    </source>
</evidence>
<dbReference type="CDD" id="cd00086">
    <property type="entry name" value="homeodomain"/>
    <property type="match status" value="1"/>
</dbReference>
<dbReference type="PANTHER" id="PTHR46271">
    <property type="entry name" value="HOMEOBOX PROTEIN, PUTATIVE-RELATED"/>
    <property type="match status" value="1"/>
</dbReference>
<evidence type="ECO:0000256" key="4">
    <source>
        <dbReference type="SAM" id="MobiDB-lite"/>
    </source>
</evidence>
<dbReference type="GO" id="GO:0045944">
    <property type="term" value="P:positive regulation of transcription by RNA polymerase II"/>
    <property type="evidence" value="ECO:0007669"/>
    <property type="project" value="InterPro"/>
</dbReference>
<name>A0A7R8CSK3_LEPSM</name>
<feature type="compositionally biased region" description="Polar residues" evidence="4">
    <location>
        <begin position="322"/>
        <end position="331"/>
    </location>
</feature>
<feature type="region of interest" description="Disordered" evidence="4">
    <location>
        <begin position="128"/>
        <end position="161"/>
    </location>
</feature>
<evidence type="ECO:0000313" key="6">
    <source>
        <dbReference type="Proteomes" id="UP000675881"/>
    </source>
</evidence>
<dbReference type="InterPro" id="IPR001356">
    <property type="entry name" value="HD"/>
</dbReference>
<dbReference type="EMBL" id="HG994583">
    <property type="protein sequence ID" value="CAF2917716.1"/>
    <property type="molecule type" value="Genomic_DNA"/>
</dbReference>
<keyword evidence="3" id="KW-0804">Transcription</keyword>
<dbReference type="InterPro" id="IPR009057">
    <property type="entry name" value="Homeodomain-like_sf"/>
</dbReference>
<dbReference type="GO" id="GO:0000981">
    <property type="term" value="F:DNA-binding transcription factor activity, RNA polymerase II-specific"/>
    <property type="evidence" value="ECO:0007669"/>
    <property type="project" value="InterPro"/>
</dbReference>
<feature type="compositionally biased region" description="Low complexity" evidence="4">
    <location>
        <begin position="33"/>
        <end position="47"/>
    </location>
</feature>
<gene>
    <name evidence="5" type="ORF">LSAA_9074</name>
</gene>
<feature type="compositionally biased region" description="Low complexity" evidence="4">
    <location>
        <begin position="1"/>
        <end position="26"/>
    </location>
</feature>
<dbReference type="GO" id="GO:0005634">
    <property type="term" value="C:nucleus"/>
    <property type="evidence" value="ECO:0007669"/>
    <property type="project" value="UniProtKB-SubCell"/>
</dbReference>
<sequence>MCSVKSSTAANSGTGSNSSTSSNASSGEDELRSPSSTSETPSRPTHSIDAILGLRMKDLANSGVQHHHASHYGPLPQVTEASLAHLSERGVGGGASSFEAFLNQKRAAAFFNSHFSEENQSRIHAERLRLTPNDKEDEDCGSDRDDNDPDGSKKKHRRNRTTFTTYQLHELERAFEKKNPTILISCTSLVPEPKSQMAPGLNNTSPSQLGGRPHSGGLGGLPSALDPWSNGSAGSPLSTLSHTLPGFLSHPQAVYASYLTSSNGGGAGLLPPHLVNSALSSLTSSSSSSSPSLLKPESSIVNGPLQAPPALPTNGGRLSPIGSVSDNGSSNEGDECPVSPLSSPSVVANALNPPASSYSFVQHQDHHSRLKASSGGSLLGLSHAFQLSKDSKTSSSAKGGELLQPHH</sequence>
<dbReference type="GO" id="GO:0000978">
    <property type="term" value="F:RNA polymerase II cis-regulatory region sequence-specific DNA binding"/>
    <property type="evidence" value="ECO:0007669"/>
    <property type="project" value="TreeGrafter"/>
</dbReference>
<accession>A0A7R8CSK3</accession>
<keyword evidence="2" id="KW-0805">Transcription regulation</keyword>